<dbReference type="EMBL" id="JAERRJ010000008">
    <property type="protein sequence ID" value="MBL1077051.1"/>
    <property type="molecule type" value="Genomic_DNA"/>
</dbReference>
<evidence type="ECO:0000256" key="4">
    <source>
        <dbReference type="ARBA" id="ARBA00023163"/>
    </source>
</evidence>
<organism evidence="6 7">
    <name type="scientific">Nocardia acididurans</name>
    <dbReference type="NCBI Taxonomy" id="2802282"/>
    <lineage>
        <taxon>Bacteria</taxon>
        <taxon>Bacillati</taxon>
        <taxon>Actinomycetota</taxon>
        <taxon>Actinomycetes</taxon>
        <taxon>Mycobacteriales</taxon>
        <taxon>Nocardiaceae</taxon>
        <taxon>Nocardia</taxon>
    </lineage>
</organism>
<evidence type="ECO:0000259" key="5">
    <source>
        <dbReference type="PROSITE" id="PS50937"/>
    </source>
</evidence>
<comment type="caution">
    <text evidence="6">The sequence shown here is derived from an EMBL/GenBank/DDBJ whole genome shotgun (WGS) entry which is preliminary data.</text>
</comment>
<dbReference type="Pfam" id="PF13411">
    <property type="entry name" value="MerR_1"/>
    <property type="match status" value="1"/>
</dbReference>
<accession>A0ABS1M916</accession>
<dbReference type="SUPFAM" id="SSF46955">
    <property type="entry name" value="Putative DNA-binding domain"/>
    <property type="match status" value="1"/>
</dbReference>
<keyword evidence="2" id="KW-0805">Transcription regulation</keyword>
<keyword evidence="3" id="KW-0238">DNA-binding</keyword>
<evidence type="ECO:0000313" key="7">
    <source>
        <dbReference type="Proteomes" id="UP000602198"/>
    </source>
</evidence>
<evidence type="ECO:0000313" key="6">
    <source>
        <dbReference type="EMBL" id="MBL1077051.1"/>
    </source>
</evidence>
<evidence type="ECO:0000256" key="3">
    <source>
        <dbReference type="ARBA" id="ARBA00023125"/>
    </source>
</evidence>
<dbReference type="InterPro" id="IPR047057">
    <property type="entry name" value="MerR_fam"/>
</dbReference>
<dbReference type="Gene3D" id="1.10.1660.10">
    <property type="match status" value="1"/>
</dbReference>
<dbReference type="SMART" id="SM00422">
    <property type="entry name" value="HTH_MERR"/>
    <property type="match status" value="1"/>
</dbReference>
<protein>
    <submittedName>
        <fullName evidence="6">MerR family transcriptional regulator</fullName>
    </submittedName>
</protein>
<name>A0ABS1M916_9NOCA</name>
<feature type="domain" description="HTH merR-type" evidence="5">
    <location>
        <begin position="6"/>
        <end position="74"/>
    </location>
</feature>
<dbReference type="RefSeq" id="WP_201949664.1">
    <property type="nucleotide sequence ID" value="NZ_JAERRJ010000008.1"/>
</dbReference>
<dbReference type="CDD" id="cd00592">
    <property type="entry name" value="HTH_MerR-like"/>
    <property type="match status" value="1"/>
</dbReference>
<keyword evidence="1" id="KW-0678">Repressor</keyword>
<reference evidence="6 7" key="1">
    <citation type="submission" date="2021-01" db="EMBL/GenBank/DDBJ databases">
        <title>WGS of actinomycetes isolated from Thailand.</title>
        <authorList>
            <person name="Thawai C."/>
        </authorList>
    </citation>
    <scope>NUCLEOTIDE SEQUENCE [LARGE SCALE GENOMIC DNA]</scope>
    <source>
        <strain evidence="6 7">LPG 2</strain>
    </source>
</reference>
<proteinExistence type="predicted"/>
<dbReference type="PANTHER" id="PTHR30204">
    <property type="entry name" value="REDOX-CYCLING DRUG-SENSING TRANSCRIPTIONAL ACTIVATOR SOXR"/>
    <property type="match status" value="1"/>
</dbReference>
<dbReference type="PANTHER" id="PTHR30204:SF69">
    <property type="entry name" value="MERR-FAMILY TRANSCRIPTIONAL REGULATOR"/>
    <property type="match status" value="1"/>
</dbReference>
<evidence type="ECO:0000256" key="2">
    <source>
        <dbReference type="ARBA" id="ARBA00023015"/>
    </source>
</evidence>
<sequence>MTTAQLLRIGDAAAVLGMEAHVLRHWESMGLLHPPRSASGHRVYDEQTLDRVRMIRILKRAGLSLEQIRRLGTADHADRRDLVADKRSEIQERIAVLRNTERFLAHLLECRHPVVRDCPECAGFAAGGNGARAEAPA</sequence>
<dbReference type="Proteomes" id="UP000602198">
    <property type="component" value="Unassembled WGS sequence"/>
</dbReference>
<keyword evidence="7" id="KW-1185">Reference proteome</keyword>
<evidence type="ECO:0000256" key="1">
    <source>
        <dbReference type="ARBA" id="ARBA00022491"/>
    </source>
</evidence>
<dbReference type="InterPro" id="IPR009061">
    <property type="entry name" value="DNA-bd_dom_put_sf"/>
</dbReference>
<keyword evidence="4" id="KW-0804">Transcription</keyword>
<gene>
    <name evidence="6" type="ORF">JK358_21875</name>
</gene>
<dbReference type="InterPro" id="IPR000551">
    <property type="entry name" value="MerR-type_HTH_dom"/>
</dbReference>
<dbReference type="PRINTS" id="PR00040">
    <property type="entry name" value="HTHMERR"/>
</dbReference>
<dbReference type="PROSITE" id="PS50937">
    <property type="entry name" value="HTH_MERR_2"/>
    <property type="match status" value="1"/>
</dbReference>